<reference evidence="16" key="1">
    <citation type="submission" date="2025-08" db="UniProtKB">
        <authorList>
            <consortium name="Ensembl"/>
        </authorList>
    </citation>
    <scope>IDENTIFICATION</scope>
</reference>
<evidence type="ECO:0000256" key="5">
    <source>
        <dbReference type="ARBA" id="ARBA00022801"/>
    </source>
</evidence>
<proteinExistence type="inferred from homology"/>
<dbReference type="CDD" id="cd01213">
    <property type="entry name" value="PTB_tensin"/>
    <property type="match status" value="1"/>
</dbReference>
<dbReference type="InterPro" id="IPR000387">
    <property type="entry name" value="Tyr_Pase_dom"/>
</dbReference>
<dbReference type="Pfam" id="PF08416">
    <property type="entry name" value="PTB"/>
    <property type="match status" value="1"/>
</dbReference>
<dbReference type="SMART" id="SM00404">
    <property type="entry name" value="PTPc_motif"/>
    <property type="match status" value="1"/>
</dbReference>
<dbReference type="Gene3D" id="3.30.505.10">
    <property type="entry name" value="SH2 domain"/>
    <property type="match status" value="1"/>
</dbReference>
<evidence type="ECO:0000256" key="11">
    <source>
        <dbReference type="SAM" id="MobiDB-lite"/>
    </source>
</evidence>
<feature type="region of interest" description="Disordered" evidence="11">
    <location>
        <begin position="548"/>
        <end position="569"/>
    </location>
</feature>
<evidence type="ECO:0000259" key="15">
    <source>
        <dbReference type="PROSITE" id="PS51182"/>
    </source>
</evidence>
<feature type="domain" description="Phosphatase tensin-type" evidence="14">
    <location>
        <begin position="1"/>
        <end position="170"/>
    </location>
</feature>
<evidence type="ECO:0000256" key="9">
    <source>
        <dbReference type="ARBA" id="ARBA00023273"/>
    </source>
</evidence>
<dbReference type="GO" id="GO:0004721">
    <property type="term" value="F:phosphoprotein phosphatase activity"/>
    <property type="evidence" value="ECO:0007669"/>
    <property type="project" value="UniProtKB-KW"/>
</dbReference>
<gene>
    <name evidence="16" type="primary">TNS3</name>
</gene>
<dbReference type="AlphaFoldDB" id="A0A3B5MET8"/>
<dbReference type="GO" id="GO:0042995">
    <property type="term" value="C:cell projection"/>
    <property type="evidence" value="ECO:0007669"/>
    <property type="project" value="UniProtKB-SubCell"/>
</dbReference>
<feature type="domain" description="SH2" evidence="12">
    <location>
        <begin position="926"/>
        <end position="1036"/>
    </location>
</feature>
<evidence type="ECO:0000259" key="14">
    <source>
        <dbReference type="PROSITE" id="PS51181"/>
    </source>
</evidence>
<dbReference type="InterPro" id="IPR051484">
    <property type="entry name" value="Tensin_PTEN_phosphatase"/>
</dbReference>
<dbReference type="Ensembl" id="ENSXCOT00000019972.1">
    <property type="protein sequence ID" value="ENSXCOP00000019726.1"/>
    <property type="gene ID" value="ENSXCOG00000014822.1"/>
</dbReference>
<dbReference type="GeneTree" id="ENSGT00940000156328"/>
<feature type="compositionally biased region" description="Low complexity" evidence="11">
    <location>
        <begin position="404"/>
        <end position="413"/>
    </location>
</feature>
<dbReference type="Pfam" id="PF00017">
    <property type="entry name" value="SH2"/>
    <property type="match status" value="1"/>
</dbReference>
<keyword evidence="8 10" id="KW-0727">SH2 domain</keyword>
<dbReference type="PROSITE" id="PS51181">
    <property type="entry name" value="PPASE_TENSIN"/>
    <property type="match status" value="1"/>
</dbReference>
<dbReference type="InterPro" id="IPR033929">
    <property type="entry name" value="Tensin_PTB"/>
</dbReference>
<evidence type="ECO:0000256" key="10">
    <source>
        <dbReference type="PROSITE-ProRule" id="PRU00191"/>
    </source>
</evidence>
<evidence type="ECO:0000256" key="6">
    <source>
        <dbReference type="ARBA" id="ARBA00022912"/>
    </source>
</evidence>
<feature type="compositionally biased region" description="Basic and acidic residues" evidence="11">
    <location>
        <begin position="855"/>
        <end position="865"/>
    </location>
</feature>
<feature type="domain" description="Tyrosine specific protein phosphatases" evidence="13">
    <location>
        <begin position="103"/>
        <end position="142"/>
    </location>
</feature>
<sequence>MEEGYELDLTYITERIIAVSFPRGCSEEIYLLNLKDVTRMLKSKHADNYLIINLSERRHDLTRMNPKTLDTGWPDLHAPPLDKICTICKAMESWLNADPLHVVVIHCRGGKGRIGVVISSFVHFTDVSASADQALDRFAMRKYYDDKVSALMTPSQKRYVWILNSLLSGSMKINASPLFLHCVILHGIPNFETAMCCPYIKVYQGMQAVYSSGIYRIGSNHRDRVCINLEPAQLLKGDIMIKCYHKSDVTSEREVIFRLQFHTGAVQGYNLIFEKEDMENANKDPRFPDYGKVELIFSEGPERIPGADRWQNGPDVIVDYNTADPLTRWDSYKNICDGEGTDGLNQDKAASKRSAVCGEATLGRGIRTTSTTSSPDHSDHALSVSSDSGLSSTSLWAERQTPVTTTSSSSTTTVRANQGPSPQEKVQLKQLLSGFGLEDPSLDEMDDPGPKLGLKQILPVQLHFNGDTRPRERETDILDDEVNTGHDLHSLDSLGTLSSSCHKSSQNSLLSDGFGCPGSEDHHNQHHLHHTAPQQMDDFERRIFLSSRSNSVTSSNPSSAPTPKQHVYRQESYSTQSWVRQQQMVAVQQFNYMPEDGNDTERYSGIKSGSGSPKECLANQPQNHIMDTKMESVKNTVPHKEQPTTNNNNNNNKHDDEIKSLTMDIDNSIDHLNQLIMDLDPMFVPRSGFSKSTKRDGGTQFNGTVGKSSNSIDVRFNDCNTATLKNQPQTGKIVSLGFLCCKMCFMCHLLQHPTLYRSDSTSYRTQGLDNTGGIETGLGMAPPTPAFPISPPTPYGNRLASYTISRSPQRFDEQDSSVHSYSKDCLDMGIDRDLLTSMNGQHQLQFPQTQPPLLPEKKRVSDGEHSLGTVSPALSGFSSPHSGSSLSIPFPNVLPDLSAQTPLAASPLPGYKQVTVKFVQDTSKFWYKPDISRDQAISVLKEKEPGCFIVRDSHSFKGAYGLAMKVSTPPPSVIQQSRKGGDLSNELVRHFLIECTQKGVRLKGCPNEPYFGSLTALVYQHSITPLALPCKLIIPDKDPLEDVVESISPSVTNSATELLKQGAACNVWYLSSVEMESLTGVQAVQKATTMTLDANPPPIPTVVHFKVSSQGITLTDNQRKLFFRRHYNVNTVIFCALDPQDRKWKKDGCPSAKIFGFVARKTGTSMDNVCHLFAEHDPEQPASAIVNFVSKVMIGSQRSK</sequence>
<dbReference type="CDD" id="cd09927">
    <property type="entry name" value="SH2_Tensin_like"/>
    <property type="match status" value="1"/>
</dbReference>
<dbReference type="STRING" id="32473.ENSXCOP00000019726"/>
<comment type="subcellular location">
    <subcellularLocation>
        <location evidence="1">Cell junction</location>
        <location evidence="1">Focal adhesion</location>
    </subcellularLocation>
    <subcellularLocation>
        <location evidence="2">Cell projection</location>
    </subcellularLocation>
</comment>
<dbReference type="Gene3D" id="2.30.29.30">
    <property type="entry name" value="Pleckstrin-homology domain (PH domain)/Phosphotyrosine-binding domain (PTB)"/>
    <property type="match status" value="1"/>
</dbReference>
<feature type="region of interest" description="Disordered" evidence="11">
    <location>
        <begin position="844"/>
        <end position="865"/>
    </location>
</feature>
<evidence type="ECO:0000256" key="8">
    <source>
        <dbReference type="ARBA" id="ARBA00022999"/>
    </source>
</evidence>
<evidence type="ECO:0000256" key="2">
    <source>
        <dbReference type="ARBA" id="ARBA00004316"/>
    </source>
</evidence>
<dbReference type="InterPro" id="IPR000980">
    <property type="entry name" value="SH2"/>
</dbReference>
<dbReference type="InterPro" id="IPR035892">
    <property type="entry name" value="C2_domain_sf"/>
</dbReference>
<dbReference type="InterPro" id="IPR029023">
    <property type="entry name" value="Tensin_phosphatase"/>
</dbReference>
<name>A0A3B5MET8_9TELE</name>
<keyword evidence="5" id="KW-0378">Hydrolase</keyword>
<evidence type="ECO:0000313" key="16">
    <source>
        <dbReference type="Ensembl" id="ENSXCOP00000019726.1"/>
    </source>
</evidence>
<protein>
    <submittedName>
        <fullName evidence="16">Tensin 3</fullName>
    </submittedName>
</protein>
<evidence type="ECO:0000256" key="4">
    <source>
        <dbReference type="ARBA" id="ARBA00022553"/>
    </source>
</evidence>
<evidence type="ECO:0000256" key="3">
    <source>
        <dbReference type="ARBA" id="ARBA00007881"/>
    </source>
</evidence>
<dbReference type="Pfam" id="PF10409">
    <property type="entry name" value="PTEN_C2"/>
    <property type="match status" value="1"/>
</dbReference>
<dbReference type="InterPro" id="IPR035012">
    <property type="entry name" value="Tensin-like_SH2"/>
</dbReference>
<evidence type="ECO:0000313" key="17">
    <source>
        <dbReference type="Proteomes" id="UP000261380"/>
    </source>
</evidence>
<dbReference type="InterPro" id="IPR011993">
    <property type="entry name" value="PH-like_dom_sf"/>
</dbReference>
<keyword evidence="9" id="KW-0966">Cell projection</keyword>
<dbReference type="InterPro" id="IPR029021">
    <property type="entry name" value="Prot-tyrosine_phosphatase-like"/>
</dbReference>
<dbReference type="Proteomes" id="UP000261380">
    <property type="component" value="Unplaced"/>
</dbReference>
<dbReference type="FunFam" id="3.90.190.10:FF:000010">
    <property type="entry name" value="tensin-1 isoform X2"/>
    <property type="match status" value="1"/>
</dbReference>
<dbReference type="InterPro" id="IPR036860">
    <property type="entry name" value="SH2_dom_sf"/>
</dbReference>
<comment type="similarity">
    <text evidence="3">Belongs to the PTEN phosphatase protein family.</text>
</comment>
<feature type="compositionally biased region" description="Low complexity" evidence="11">
    <location>
        <begin position="382"/>
        <end position="395"/>
    </location>
</feature>
<dbReference type="FunFam" id="2.30.29.30:FF:000039">
    <property type="entry name" value="Tensin 1"/>
    <property type="match status" value="1"/>
</dbReference>
<dbReference type="InterPro" id="IPR006020">
    <property type="entry name" value="PTB/PI_dom"/>
</dbReference>
<dbReference type="InterPro" id="IPR014020">
    <property type="entry name" value="Tensin_C2-dom"/>
</dbReference>
<accession>A0A3B5MET8</accession>
<dbReference type="InterPro" id="IPR013625">
    <property type="entry name" value="PTB"/>
</dbReference>
<keyword evidence="17" id="KW-1185">Reference proteome</keyword>
<evidence type="ECO:0000256" key="7">
    <source>
        <dbReference type="ARBA" id="ARBA00022949"/>
    </source>
</evidence>
<feature type="compositionally biased region" description="Low complexity" evidence="11">
    <location>
        <begin position="548"/>
        <end position="559"/>
    </location>
</feature>
<evidence type="ECO:0000259" key="12">
    <source>
        <dbReference type="PROSITE" id="PS50001"/>
    </source>
</evidence>
<dbReference type="Gene3D" id="2.60.40.1110">
    <property type="match status" value="1"/>
</dbReference>
<organism evidence="16 17">
    <name type="scientific">Xiphophorus couchianus</name>
    <name type="common">Monterrey platyfish</name>
    <dbReference type="NCBI Taxonomy" id="32473"/>
    <lineage>
        <taxon>Eukaryota</taxon>
        <taxon>Metazoa</taxon>
        <taxon>Chordata</taxon>
        <taxon>Craniata</taxon>
        <taxon>Vertebrata</taxon>
        <taxon>Euteleostomi</taxon>
        <taxon>Actinopterygii</taxon>
        <taxon>Neopterygii</taxon>
        <taxon>Teleostei</taxon>
        <taxon>Neoteleostei</taxon>
        <taxon>Acanthomorphata</taxon>
        <taxon>Ovalentaria</taxon>
        <taxon>Atherinomorphae</taxon>
        <taxon>Cyprinodontiformes</taxon>
        <taxon>Poeciliidae</taxon>
        <taxon>Poeciliinae</taxon>
        <taxon>Xiphophorus</taxon>
    </lineage>
</organism>
<dbReference type="SMART" id="SM00462">
    <property type="entry name" value="PTB"/>
    <property type="match status" value="1"/>
</dbReference>
<dbReference type="PROSITE" id="PS51182">
    <property type="entry name" value="C2_TENSIN"/>
    <property type="match status" value="1"/>
</dbReference>
<dbReference type="PANTHER" id="PTHR45734:SF5">
    <property type="entry name" value="TENSIN-3"/>
    <property type="match status" value="1"/>
</dbReference>
<evidence type="ECO:0000259" key="13">
    <source>
        <dbReference type="PROSITE" id="PS50056"/>
    </source>
</evidence>
<dbReference type="Gene3D" id="3.90.190.10">
    <property type="entry name" value="Protein tyrosine phosphatase superfamily"/>
    <property type="match status" value="1"/>
</dbReference>
<dbReference type="PROSITE" id="PS50056">
    <property type="entry name" value="TYR_PHOSPHATASE_2"/>
    <property type="match status" value="1"/>
</dbReference>
<dbReference type="PANTHER" id="PTHR45734">
    <property type="entry name" value="TENSIN"/>
    <property type="match status" value="1"/>
</dbReference>
<dbReference type="SUPFAM" id="SSF52799">
    <property type="entry name" value="(Phosphotyrosine protein) phosphatases II"/>
    <property type="match status" value="1"/>
</dbReference>
<reference evidence="16" key="2">
    <citation type="submission" date="2025-09" db="UniProtKB">
        <authorList>
            <consortium name="Ensembl"/>
        </authorList>
    </citation>
    <scope>IDENTIFICATION</scope>
</reference>
<dbReference type="SUPFAM" id="SSF49562">
    <property type="entry name" value="C2 domain (Calcium/lipid-binding domain, CaLB)"/>
    <property type="match status" value="1"/>
</dbReference>
<keyword evidence="7" id="KW-0965">Cell junction</keyword>
<dbReference type="SUPFAM" id="SSF55550">
    <property type="entry name" value="SH2 domain"/>
    <property type="match status" value="1"/>
</dbReference>
<dbReference type="SUPFAM" id="SSF50729">
    <property type="entry name" value="PH domain-like"/>
    <property type="match status" value="1"/>
</dbReference>
<feature type="region of interest" description="Disordered" evidence="11">
    <location>
        <begin position="366"/>
        <end position="424"/>
    </location>
</feature>
<dbReference type="GO" id="GO:0005925">
    <property type="term" value="C:focal adhesion"/>
    <property type="evidence" value="ECO:0007669"/>
    <property type="project" value="UniProtKB-SubCell"/>
</dbReference>
<keyword evidence="4" id="KW-0597">Phosphoprotein</keyword>
<dbReference type="InterPro" id="IPR003595">
    <property type="entry name" value="Tyr_Pase_cat"/>
</dbReference>
<dbReference type="SMART" id="SM00252">
    <property type="entry name" value="SH2"/>
    <property type="match status" value="1"/>
</dbReference>
<dbReference type="FunFam" id="3.30.505.10:FF:000002">
    <property type="entry name" value="Tensin 1"/>
    <property type="match status" value="1"/>
</dbReference>
<feature type="domain" description="C2 tensin-type" evidence="15">
    <location>
        <begin position="175"/>
        <end position="300"/>
    </location>
</feature>
<dbReference type="PROSITE" id="PS50001">
    <property type="entry name" value="SH2"/>
    <property type="match status" value="1"/>
</dbReference>
<evidence type="ECO:0000256" key="1">
    <source>
        <dbReference type="ARBA" id="ARBA00004246"/>
    </source>
</evidence>
<keyword evidence="6" id="KW-0904">Protein phosphatase</keyword>
<dbReference type="SMART" id="SM01326">
    <property type="entry name" value="PTEN_C2"/>
    <property type="match status" value="1"/>
</dbReference>